<evidence type="ECO:0000256" key="1">
    <source>
        <dbReference type="ARBA" id="ARBA00022490"/>
    </source>
</evidence>
<keyword evidence="3 6" id="KW-1015">Disulfide bond</keyword>
<dbReference type="Gene3D" id="3.55.30.10">
    <property type="entry name" value="Hsp33 domain"/>
    <property type="match status" value="1"/>
</dbReference>
<protein>
    <recommendedName>
        <fullName evidence="6">33 kDa chaperonin</fullName>
    </recommendedName>
    <alternativeName>
        <fullName evidence="6">Heat shock protein 33 homolog</fullName>
        <shortName evidence="6">HSP33</shortName>
    </alternativeName>
</protein>
<evidence type="ECO:0000313" key="7">
    <source>
        <dbReference type="EMBL" id="EXJ14664.1"/>
    </source>
</evidence>
<dbReference type="HAMAP" id="MF_00117">
    <property type="entry name" value="HslO"/>
    <property type="match status" value="1"/>
</dbReference>
<dbReference type="SUPFAM" id="SSF64397">
    <property type="entry name" value="Hsp33 domain"/>
    <property type="match status" value="1"/>
</dbReference>
<evidence type="ECO:0000256" key="3">
    <source>
        <dbReference type="ARBA" id="ARBA00023157"/>
    </source>
</evidence>
<keyword evidence="5 6" id="KW-0676">Redox-active center</keyword>
<dbReference type="OrthoDB" id="9793753at2"/>
<dbReference type="SUPFAM" id="SSF118352">
    <property type="entry name" value="HSP33 redox switch-like"/>
    <property type="match status" value="1"/>
</dbReference>
<feature type="disulfide bond" description="Redox-active" evidence="6">
    <location>
        <begin position="259"/>
        <end position="262"/>
    </location>
</feature>
<dbReference type="InterPro" id="IPR000397">
    <property type="entry name" value="Heat_shock_Hsp33"/>
</dbReference>
<dbReference type="Gene3D" id="3.90.1280.10">
    <property type="entry name" value="HSP33 redox switch-like"/>
    <property type="match status" value="1"/>
</dbReference>
<comment type="subcellular location">
    <subcellularLocation>
        <location evidence="6">Cytoplasm</location>
    </subcellularLocation>
</comment>
<evidence type="ECO:0000256" key="6">
    <source>
        <dbReference type="HAMAP-Rule" id="MF_00117"/>
    </source>
</evidence>
<sequence>MIDADTFTRFLFEQSGIRGNLVHLDASWRTVLSNRDYPETVRTPLGEALAAVALLAGTIKFDGSLILQVQGSGPISTLVAQATHQHTIRGLAHWSGDLPENGTLDTLFGDGQLVLTIERDKAEPYQGIVPFAGSSLTAAIEGYFGQSEQLPTRLWLAASADRAAGMLLQRMPGPEHTNEDWDRIGLLASTLTPDELIELPTESLLHRLFHEESVRLFDPDPMAFRCGCSRNRIENLVKLLGEDEVFSLLDEQGYIQVTCEFCNREYRFDPVDTRQLFAEHTRHEAPSAQH</sequence>
<dbReference type="GO" id="GO:0005737">
    <property type="term" value="C:cytoplasm"/>
    <property type="evidence" value="ECO:0007669"/>
    <property type="project" value="UniProtKB-SubCell"/>
</dbReference>
<comment type="function">
    <text evidence="6">Redox regulated molecular chaperone. Protects both thermally unfolding and oxidatively damaged proteins from irreversible aggregation. Plays an important role in the bacterial defense system toward oxidative stress.</text>
</comment>
<keyword evidence="1 6" id="KW-0963">Cytoplasm</keyword>
<dbReference type="InterPro" id="IPR023212">
    <property type="entry name" value="Hsp33_helix_hairpin_bin_dom_sf"/>
</dbReference>
<evidence type="ECO:0000256" key="2">
    <source>
        <dbReference type="ARBA" id="ARBA00022833"/>
    </source>
</evidence>
<reference evidence="7 8" key="1">
    <citation type="submission" date="2012-11" db="EMBL/GenBank/DDBJ databases">
        <title>Genome assembly of Thiorhodococcus sp. AK35.</title>
        <authorList>
            <person name="Nupur N."/>
            <person name="Khatri I."/>
            <person name="Subramanian S."/>
            <person name="Pinnaka A."/>
        </authorList>
    </citation>
    <scope>NUCLEOTIDE SEQUENCE [LARGE SCALE GENOMIC DNA]</scope>
    <source>
        <strain evidence="7 8">AK35</strain>
    </source>
</reference>
<dbReference type="GO" id="GO:0042026">
    <property type="term" value="P:protein refolding"/>
    <property type="evidence" value="ECO:0007669"/>
    <property type="project" value="TreeGrafter"/>
</dbReference>
<keyword evidence="8" id="KW-1185">Reference proteome</keyword>
<keyword evidence="2 6" id="KW-0862">Zinc</keyword>
<evidence type="ECO:0000313" key="8">
    <source>
        <dbReference type="Proteomes" id="UP000019460"/>
    </source>
</evidence>
<keyword evidence="7" id="KW-0346">Stress response</keyword>
<dbReference type="PATRIC" id="fig|1249627.3.peg.2511"/>
<dbReference type="PIRSF" id="PIRSF005261">
    <property type="entry name" value="Heat_shock_Hsp33"/>
    <property type="match status" value="1"/>
</dbReference>
<dbReference type="PANTHER" id="PTHR30111">
    <property type="entry name" value="33 KDA CHAPERONIN"/>
    <property type="match status" value="1"/>
</dbReference>
<dbReference type="Proteomes" id="UP000019460">
    <property type="component" value="Unassembled WGS sequence"/>
</dbReference>
<dbReference type="GO" id="GO:0044183">
    <property type="term" value="F:protein folding chaperone"/>
    <property type="evidence" value="ECO:0007669"/>
    <property type="project" value="TreeGrafter"/>
</dbReference>
<dbReference type="GO" id="GO:0051082">
    <property type="term" value="F:unfolded protein binding"/>
    <property type="evidence" value="ECO:0007669"/>
    <property type="project" value="UniProtKB-UniRule"/>
</dbReference>
<evidence type="ECO:0000256" key="4">
    <source>
        <dbReference type="ARBA" id="ARBA00023186"/>
    </source>
</evidence>
<gene>
    <name evidence="6" type="primary">hslO</name>
    <name evidence="7" type="ORF">D779_2193</name>
</gene>
<dbReference type="InterPro" id="IPR016154">
    <property type="entry name" value="Heat_shock_Hsp33_C"/>
</dbReference>
<dbReference type="AlphaFoldDB" id="W9V5L7"/>
<comment type="caution">
    <text evidence="7">The sequence shown here is derived from an EMBL/GenBank/DDBJ whole genome shotgun (WGS) entry which is preliminary data.</text>
</comment>
<dbReference type="eggNOG" id="COG1281">
    <property type="taxonomic scope" value="Bacteria"/>
</dbReference>
<dbReference type="Gene3D" id="1.10.287.480">
    <property type="entry name" value="helix hairpin bin"/>
    <property type="match status" value="1"/>
</dbReference>
<evidence type="ECO:0000256" key="5">
    <source>
        <dbReference type="ARBA" id="ARBA00023284"/>
    </source>
</evidence>
<dbReference type="Pfam" id="PF01430">
    <property type="entry name" value="HSP33"/>
    <property type="match status" value="1"/>
</dbReference>
<proteinExistence type="inferred from homology"/>
<dbReference type="InterPro" id="IPR016153">
    <property type="entry name" value="Heat_shock_Hsp33_N"/>
</dbReference>
<name>W9V5L7_9GAMM</name>
<feature type="disulfide bond" description="Redox-active" evidence="6">
    <location>
        <begin position="226"/>
        <end position="228"/>
    </location>
</feature>
<dbReference type="RefSeq" id="WP_043754549.1">
    <property type="nucleotide sequence ID" value="NZ_AONC01000037.1"/>
</dbReference>
<dbReference type="NCBIfam" id="NF001033">
    <property type="entry name" value="PRK00114.1"/>
    <property type="match status" value="1"/>
</dbReference>
<keyword evidence="4 6" id="KW-0143">Chaperone</keyword>
<comment type="similarity">
    <text evidence="6">Belongs to the HSP33 family.</text>
</comment>
<organism evidence="7 8">
    <name type="scientific">Imhoffiella purpurea</name>
    <dbReference type="NCBI Taxonomy" id="1249627"/>
    <lineage>
        <taxon>Bacteria</taxon>
        <taxon>Pseudomonadati</taxon>
        <taxon>Pseudomonadota</taxon>
        <taxon>Gammaproteobacteria</taxon>
        <taxon>Chromatiales</taxon>
        <taxon>Chromatiaceae</taxon>
        <taxon>Imhoffiella</taxon>
    </lineage>
</organism>
<dbReference type="CDD" id="cd00498">
    <property type="entry name" value="Hsp33"/>
    <property type="match status" value="1"/>
</dbReference>
<dbReference type="PANTHER" id="PTHR30111:SF1">
    <property type="entry name" value="33 KDA CHAPERONIN"/>
    <property type="match status" value="1"/>
</dbReference>
<dbReference type="STRING" id="1249627.D779_2193"/>
<dbReference type="EMBL" id="AONC01000037">
    <property type="protein sequence ID" value="EXJ14664.1"/>
    <property type="molecule type" value="Genomic_DNA"/>
</dbReference>
<accession>W9V5L7</accession>
<comment type="PTM">
    <text evidence="6">Under oxidizing conditions two disulfide bonds are formed involving the reactive cysteines. Under reducing conditions zinc is bound to the reactive cysteines and the protein is inactive.</text>
</comment>